<evidence type="ECO:0000313" key="3">
    <source>
        <dbReference type="Proteomes" id="UP000078543"/>
    </source>
</evidence>
<keyword evidence="3" id="KW-1185">Reference proteome</keyword>
<dbReference type="OrthoDB" id="8481290at2"/>
<keyword evidence="1" id="KW-0732">Signal</keyword>
<dbReference type="EMBL" id="LWQU01000145">
    <property type="protein sequence ID" value="OAN49627.1"/>
    <property type="molecule type" value="Genomic_DNA"/>
</dbReference>
<sequence>MVRFLLICLLVVAAGTAQAAERLTLSSGMREPWTNAEQTGFTNQLLAELFRSTGLDGQVLFNPAAARALALANDGTDDGLAARIAGLELEYPNLIRVPEPIFFNDFVAASAIDAPVAIRAWGDLGTFSVAYILGWQIFDHNVPKVRELTQPKDSAQLLNLVRAGRAEVILHERWQVLWHARQLGIALRIHEPPLVAVPMYLYLHKHHAGLVDKFDQALKAMKADGRYARLRERVLGPLAPTVSPRK</sequence>
<dbReference type="Gene3D" id="3.40.190.10">
    <property type="entry name" value="Periplasmic binding protein-like II"/>
    <property type="match status" value="2"/>
</dbReference>
<protein>
    <submittedName>
        <fullName evidence="2">Uncharacterized protein</fullName>
    </submittedName>
</protein>
<dbReference type="AlphaFoldDB" id="A0A178MNN3"/>
<proteinExistence type="predicted"/>
<dbReference type="STRING" id="1437059.A6A05_13255"/>
<gene>
    <name evidence="2" type="ORF">A6A05_13255</name>
</gene>
<name>A0A178MNN3_9PROT</name>
<reference evidence="2 3" key="1">
    <citation type="submission" date="2016-04" db="EMBL/GenBank/DDBJ databases">
        <title>Draft genome sequence of freshwater magnetotactic bacteria Magnetospirillum marisnigri SP-1 and Magnetospirillum moscoviense BB-1.</title>
        <authorList>
            <person name="Koziaeva V."/>
            <person name="Dziuba M.V."/>
            <person name="Ivanov T.M."/>
            <person name="Kuznetsov B."/>
            <person name="Grouzdev D.S."/>
        </authorList>
    </citation>
    <scope>NUCLEOTIDE SEQUENCE [LARGE SCALE GENOMIC DNA]</scope>
    <source>
        <strain evidence="2 3">BB-1</strain>
    </source>
</reference>
<feature type="signal peptide" evidence="1">
    <location>
        <begin position="1"/>
        <end position="19"/>
    </location>
</feature>
<evidence type="ECO:0000313" key="2">
    <source>
        <dbReference type="EMBL" id="OAN49627.1"/>
    </source>
</evidence>
<feature type="chain" id="PRO_5008092080" evidence="1">
    <location>
        <begin position="20"/>
        <end position="246"/>
    </location>
</feature>
<comment type="caution">
    <text evidence="2">The sequence shown here is derived from an EMBL/GenBank/DDBJ whole genome shotgun (WGS) entry which is preliminary data.</text>
</comment>
<dbReference type="SUPFAM" id="SSF53850">
    <property type="entry name" value="Periplasmic binding protein-like II"/>
    <property type="match status" value="1"/>
</dbReference>
<dbReference type="RefSeq" id="WP_068501305.1">
    <property type="nucleotide sequence ID" value="NZ_LWQU01000145.1"/>
</dbReference>
<evidence type="ECO:0000256" key="1">
    <source>
        <dbReference type="SAM" id="SignalP"/>
    </source>
</evidence>
<accession>A0A178MNN3</accession>
<dbReference type="Proteomes" id="UP000078543">
    <property type="component" value="Unassembled WGS sequence"/>
</dbReference>
<organism evidence="2 3">
    <name type="scientific">Magnetospirillum moscoviense</name>
    <dbReference type="NCBI Taxonomy" id="1437059"/>
    <lineage>
        <taxon>Bacteria</taxon>
        <taxon>Pseudomonadati</taxon>
        <taxon>Pseudomonadota</taxon>
        <taxon>Alphaproteobacteria</taxon>
        <taxon>Rhodospirillales</taxon>
        <taxon>Rhodospirillaceae</taxon>
        <taxon>Magnetospirillum</taxon>
    </lineage>
</organism>